<dbReference type="PROSITE" id="PS00061">
    <property type="entry name" value="ADH_SHORT"/>
    <property type="match status" value="1"/>
</dbReference>
<dbReference type="InterPro" id="IPR020904">
    <property type="entry name" value="Sc_DH/Rdtase_CS"/>
</dbReference>
<dbReference type="PRINTS" id="PR00080">
    <property type="entry name" value="SDRFAMILY"/>
</dbReference>
<dbReference type="PANTHER" id="PTHR42879:SF2">
    <property type="entry name" value="3-OXOACYL-[ACYL-CARRIER-PROTEIN] REDUCTASE FABG"/>
    <property type="match status" value="1"/>
</dbReference>
<keyword evidence="4" id="KW-1185">Reference proteome</keyword>
<evidence type="ECO:0000313" key="3">
    <source>
        <dbReference type="EMBL" id="MBB5222329.1"/>
    </source>
</evidence>
<dbReference type="Gene3D" id="3.40.50.720">
    <property type="entry name" value="NAD(P)-binding Rossmann-like Domain"/>
    <property type="match status" value="1"/>
</dbReference>
<dbReference type="PANTHER" id="PTHR42879">
    <property type="entry name" value="3-OXOACYL-(ACYL-CARRIER-PROTEIN) REDUCTASE"/>
    <property type="match status" value="1"/>
</dbReference>
<dbReference type="Proteomes" id="UP000549457">
    <property type="component" value="Unassembled WGS sequence"/>
</dbReference>
<protein>
    <submittedName>
        <fullName evidence="3">NAD(P)-dependent dehydrogenase (Short-subunit alcohol dehydrogenase family)</fullName>
    </submittedName>
</protein>
<accession>A0A840SH50</accession>
<evidence type="ECO:0000256" key="2">
    <source>
        <dbReference type="RuleBase" id="RU000363"/>
    </source>
</evidence>
<comment type="caution">
    <text evidence="3">The sequence shown here is derived from an EMBL/GenBank/DDBJ whole genome shotgun (WGS) entry which is preliminary data.</text>
</comment>
<dbReference type="RefSeq" id="WP_184148988.1">
    <property type="nucleotide sequence ID" value="NZ_JACHFM010000002.1"/>
</dbReference>
<proteinExistence type="inferred from homology"/>
<dbReference type="InterPro" id="IPR002347">
    <property type="entry name" value="SDR_fam"/>
</dbReference>
<dbReference type="InterPro" id="IPR050259">
    <property type="entry name" value="SDR"/>
</dbReference>
<evidence type="ECO:0000313" key="4">
    <source>
        <dbReference type="Proteomes" id="UP000549457"/>
    </source>
</evidence>
<organism evidence="3 4">
    <name type="scientific">Amaricoccus macauensis</name>
    <dbReference type="NCBI Taxonomy" id="57001"/>
    <lineage>
        <taxon>Bacteria</taxon>
        <taxon>Pseudomonadati</taxon>
        <taxon>Pseudomonadota</taxon>
        <taxon>Alphaproteobacteria</taxon>
        <taxon>Rhodobacterales</taxon>
        <taxon>Paracoccaceae</taxon>
        <taxon>Amaricoccus</taxon>
    </lineage>
</organism>
<dbReference type="EMBL" id="JACHFM010000002">
    <property type="protein sequence ID" value="MBB5222329.1"/>
    <property type="molecule type" value="Genomic_DNA"/>
</dbReference>
<dbReference type="GO" id="GO:0032787">
    <property type="term" value="P:monocarboxylic acid metabolic process"/>
    <property type="evidence" value="ECO:0007669"/>
    <property type="project" value="UniProtKB-ARBA"/>
</dbReference>
<dbReference type="InterPro" id="IPR036291">
    <property type="entry name" value="NAD(P)-bd_dom_sf"/>
</dbReference>
<gene>
    <name evidence="3" type="ORF">HNP73_002265</name>
</gene>
<dbReference type="PRINTS" id="PR00081">
    <property type="entry name" value="GDHRDH"/>
</dbReference>
<sequence length="250" mass="25269">MMLAGKHALVTGGGSGAGASIARALAGAGANVTIAGRNAEALASVAGTEMRYVTGDVTRPDEVAAMFEAAADGWGAPQIVVANAGSAASRPFLKTSPQDFAAMVELNLGGVFATWQEGLAPMLDAGWGRLIAIASTAGLKGYPYVAGYCAAKHGVIGLTRALALETARSGVTVNAICPGYMLTPMLERSIETIMAKTGRSRAEAEAPLLAANPQGRFVEVDEVAAAVLWLCSETAVSVTGQAISISGGET</sequence>
<dbReference type="AlphaFoldDB" id="A0A840SH50"/>
<dbReference type="Pfam" id="PF00106">
    <property type="entry name" value="adh_short"/>
    <property type="match status" value="1"/>
</dbReference>
<name>A0A840SH50_9RHOB</name>
<evidence type="ECO:0000256" key="1">
    <source>
        <dbReference type="ARBA" id="ARBA00006484"/>
    </source>
</evidence>
<dbReference type="FunFam" id="3.40.50.720:FF:000084">
    <property type="entry name" value="Short-chain dehydrogenase reductase"/>
    <property type="match status" value="1"/>
</dbReference>
<comment type="similarity">
    <text evidence="1 2">Belongs to the short-chain dehydrogenases/reductases (SDR) family.</text>
</comment>
<dbReference type="SUPFAM" id="SSF51735">
    <property type="entry name" value="NAD(P)-binding Rossmann-fold domains"/>
    <property type="match status" value="1"/>
</dbReference>
<reference evidence="3 4" key="1">
    <citation type="submission" date="2020-08" db="EMBL/GenBank/DDBJ databases">
        <title>Genomic Encyclopedia of Type Strains, Phase IV (KMG-IV): sequencing the most valuable type-strain genomes for metagenomic binning, comparative biology and taxonomic classification.</title>
        <authorList>
            <person name="Goeker M."/>
        </authorList>
    </citation>
    <scope>NUCLEOTIDE SEQUENCE [LARGE SCALE GENOMIC DNA]</scope>
    <source>
        <strain evidence="3 4">DSM 101730</strain>
    </source>
</reference>